<dbReference type="EMBL" id="JAQIZZ010000007">
    <property type="protein sequence ID" value="KAJ5533549.1"/>
    <property type="molecule type" value="Genomic_DNA"/>
</dbReference>
<gene>
    <name evidence="1" type="ORF">N7494_010101</name>
</gene>
<evidence type="ECO:0000313" key="2">
    <source>
        <dbReference type="Proteomes" id="UP001220324"/>
    </source>
</evidence>
<comment type="caution">
    <text evidence="1">The sequence shown here is derived from an EMBL/GenBank/DDBJ whole genome shotgun (WGS) entry which is preliminary data.</text>
</comment>
<organism evidence="1 2">
    <name type="scientific">Penicillium frequentans</name>
    <dbReference type="NCBI Taxonomy" id="3151616"/>
    <lineage>
        <taxon>Eukaryota</taxon>
        <taxon>Fungi</taxon>
        <taxon>Dikarya</taxon>
        <taxon>Ascomycota</taxon>
        <taxon>Pezizomycotina</taxon>
        <taxon>Eurotiomycetes</taxon>
        <taxon>Eurotiomycetidae</taxon>
        <taxon>Eurotiales</taxon>
        <taxon>Aspergillaceae</taxon>
        <taxon>Penicillium</taxon>
    </lineage>
</organism>
<sequence length="230" mass="25861">MGETYGQGSLRYFFCHGNHGDAPVPEQMTVEANIVVFTGQGRILYGRNSRDASSRYEFRDGVYNDVHGQSEGRLPAKALVERLLKNVSVPSLVAAEIPNDQIGMDFDAPDPFLYISILVLGRSDLRSCTASDREYLGVMMQAFVPRLVGVMAPTANEFLPGDALNLSTNMARRMEAIEDDLEYHTFIAMYRGRYVQKSLPQRAVVEQCLVHILKMPFELNSSIQSRLIRY</sequence>
<accession>A0AAD6CSW5</accession>
<name>A0AAD6CSW5_9EURO</name>
<dbReference type="Proteomes" id="UP001220324">
    <property type="component" value="Unassembled WGS sequence"/>
</dbReference>
<keyword evidence="2" id="KW-1185">Reference proteome</keyword>
<reference evidence="1 2" key="1">
    <citation type="journal article" date="2023" name="IMA Fungus">
        <title>Comparative genomic study of the Penicillium genus elucidates a diverse pangenome and 15 lateral gene transfer events.</title>
        <authorList>
            <person name="Petersen C."/>
            <person name="Sorensen T."/>
            <person name="Nielsen M.R."/>
            <person name="Sondergaard T.E."/>
            <person name="Sorensen J.L."/>
            <person name="Fitzpatrick D.A."/>
            <person name="Frisvad J.C."/>
            <person name="Nielsen K.L."/>
        </authorList>
    </citation>
    <scope>NUCLEOTIDE SEQUENCE [LARGE SCALE GENOMIC DNA]</scope>
    <source>
        <strain evidence="1 2">IBT 35679</strain>
    </source>
</reference>
<protein>
    <submittedName>
        <fullName evidence="1">Uncharacterized protein</fullName>
    </submittedName>
</protein>
<proteinExistence type="predicted"/>
<evidence type="ECO:0000313" key="1">
    <source>
        <dbReference type="EMBL" id="KAJ5533549.1"/>
    </source>
</evidence>
<dbReference type="AlphaFoldDB" id="A0AAD6CSW5"/>